<dbReference type="Proteomes" id="UP001446871">
    <property type="component" value="Unassembled WGS sequence"/>
</dbReference>
<protein>
    <submittedName>
        <fullName evidence="2">Ankyrin</fullName>
    </submittedName>
</protein>
<feature type="non-terminal residue" evidence="2">
    <location>
        <position position="1"/>
    </location>
</feature>
<evidence type="ECO:0000313" key="3">
    <source>
        <dbReference type="Proteomes" id="UP001446871"/>
    </source>
</evidence>
<dbReference type="SUPFAM" id="SSF48403">
    <property type="entry name" value="Ankyrin repeat"/>
    <property type="match status" value="1"/>
</dbReference>
<evidence type="ECO:0000313" key="2">
    <source>
        <dbReference type="EMBL" id="KAK8052651.1"/>
    </source>
</evidence>
<feature type="compositionally biased region" description="Basic and acidic residues" evidence="1">
    <location>
        <begin position="121"/>
        <end position="130"/>
    </location>
</feature>
<keyword evidence="3" id="KW-1185">Reference proteome</keyword>
<reference evidence="2 3" key="1">
    <citation type="submission" date="2023-01" db="EMBL/GenBank/DDBJ databases">
        <title>Analysis of 21 Apiospora genomes using comparative genomics revels a genus with tremendous synthesis potential of carbohydrate active enzymes and secondary metabolites.</title>
        <authorList>
            <person name="Sorensen T."/>
        </authorList>
    </citation>
    <scope>NUCLEOTIDE SEQUENCE [LARGE SCALE GENOMIC DNA]</scope>
    <source>
        <strain evidence="2 3">CBS 83171</strain>
    </source>
</reference>
<organism evidence="2 3">
    <name type="scientific">Apiospora saccharicola</name>
    <dbReference type="NCBI Taxonomy" id="335842"/>
    <lineage>
        <taxon>Eukaryota</taxon>
        <taxon>Fungi</taxon>
        <taxon>Dikarya</taxon>
        <taxon>Ascomycota</taxon>
        <taxon>Pezizomycotina</taxon>
        <taxon>Sordariomycetes</taxon>
        <taxon>Xylariomycetidae</taxon>
        <taxon>Amphisphaeriales</taxon>
        <taxon>Apiosporaceae</taxon>
        <taxon>Apiospora</taxon>
    </lineage>
</organism>
<name>A0ABR1U177_9PEZI</name>
<proteinExistence type="predicted"/>
<feature type="region of interest" description="Disordered" evidence="1">
    <location>
        <begin position="121"/>
        <end position="145"/>
    </location>
</feature>
<accession>A0ABR1U177</accession>
<gene>
    <name evidence="2" type="ORF">PG996_011952</name>
</gene>
<dbReference type="Pfam" id="PF13637">
    <property type="entry name" value="Ank_4"/>
    <property type="match status" value="1"/>
</dbReference>
<dbReference type="EMBL" id="JAQQWM010000008">
    <property type="protein sequence ID" value="KAK8052651.1"/>
    <property type="molecule type" value="Genomic_DNA"/>
</dbReference>
<dbReference type="InterPro" id="IPR036770">
    <property type="entry name" value="Ankyrin_rpt-contain_sf"/>
</dbReference>
<dbReference type="InterPro" id="IPR002110">
    <property type="entry name" value="Ankyrin_rpt"/>
</dbReference>
<sequence>RAYALYNALILNPFKTAVKTRRGRRQFFLLRTAVEFGYELYRPDRPWDEEPNNLGELVTCLYYIYIYGLLYYTKELLEKGADVNAQGGYYGNALQAALSIGHEEVAQLLRASAIAPDFAHSPKAEKRDTDSDFDLPGRKRKKAIY</sequence>
<evidence type="ECO:0000256" key="1">
    <source>
        <dbReference type="SAM" id="MobiDB-lite"/>
    </source>
</evidence>
<comment type="caution">
    <text evidence="2">The sequence shown here is derived from an EMBL/GenBank/DDBJ whole genome shotgun (WGS) entry which is preliminary data.</text>
</comment>
<dbReference type="Gene3D" id="1.25.40.20">
    <property type="entry name" value="Ankyrin repeat-containing domain"/>
    <property type="match status" value="1"/>
</dbReference>